<dbReference type="OrthoDB" id="6430345at2759"/>
<feature type="region of interest" description="Disordered" evidence="1">
    <location>
        <begin position="90"/>
        <end position="167"/>
    </location>
</feature>
<proteinExistence type="predicted"/>
<feature type="region of interest" description="Disordered" evidence="1">
    <location>
        <begin position="16"/>
        <end position="38"/>
    </location>
</feature>
<dbReference type="AlphaFoldDB" id="A0A0L7RF45"/>
<dbReference type="Proteomes" id="UP000053825">
    <property type="component" value="Unassembled WGS sequence"/>
</dbReference>
<accession>A0A0L7RF45</accession>
<reference evidence="2 3" key="1">
    <citation type="submission" date="2015-07" db="EMBL/GenBank/DDBJ databases">
        <title>The genome of Habropoda laboriosa.</title>
        <authorList>
            <person name="Pan H."/>
            <person name="Kapheim K."/>
        </authorList>
    </citation>
    <scope>NUCLEOTIDE SEQUENCE [LARGE SCALE GENOMIC DNA]</scope>
    <source>
        <strain evidence="2">0110345459</strain>
    </source>
</reference>
<keyword evidence="3" id="KW-1185">Reference proteome</keyword>
<sequence length="244" mass="26770">MKRGVRVRRSQLEVVPRNSTGGSRPMSTVSTGGSLGRGSRALHLQHHQSSLSALHMTANHSGTVDRRRSSLRTCSLLYLKKLSWKSSQGSLSRAFGLRPRSEKASPSSSSDTGSLASQYMSSARSNSPPPPQLPPRPITGNKRHRREGRPQHPGPYRSLSERGYSSSYSSSQYGSYSGYSNVLPGDPYQYQQSVGNYYQLKGGYYSPQSTGPPFPGVQRYGSLAEEAWSCTTKDDKTTPRTYLA</sequence>
<evidence type="ECO:0000313" key="3">
    <source>
        <dbReference type="Proteomes" id="UP000053825"/>
    </source>
</evidence>
<dbReference type="EMBL" id="KQ414608">
    <property type="protein sequence ID" value="KOC69439.1"/>
    <property type="molecule type" value="Genomic_DNA"/>
</dbReference>
<feature type="compositionally biased region" description="Polar residues" evidence="1">
    <location>
        <begin position="17"/>
        <end position="32"/>
    </location>
</feature>
<gene>
    <name evidence="2" type="ORF">WH47_09397</name>
</gene>
<feature type="compositionally biased region" description="Polar residues" evidence="1">
    <location>
        <begin position="111"/>
        <end position="126"/>
    </location>
</feature>
<evidence type="ECO:0000313" key="2">
    <source>
        <dbReference type="EMBL" id="KOC69439.1"/>
    </source>
</evidence>
<feature type="compositionally biased region" description="Pro residues" evidence="1">
    <location>
        <begin position="127"/>
        <end position="137"/>
    </location>
</feature>
<organism evidence="2 3">
    <name type="scientific">Habropoda laboriosa</name>
    <dbReference type="NCBI Taxonomy" id="597456"/>
    <lineage>
        <taxon>Eukaryota</taxon>
        <taxon>Metazoa</taxon>
        <taxon>Ecdysozoa</taxon>
        <taxon>Arthropoda</taxon>
        <taxon>Hexapoda</taxon>
        <taxon>Insecta</taxon>
        <taxon>Pterygota</taxon>
        <taxon>Neoptera</taxon>
        <taxon>Endopterygota</taxon>
        <taxon>Hymenoptera</taxon>
        <taxon>Apocrita</taxon>
        <taxon>Aculeata</taxon>
        <taxon>Apoidea</taxon>
        <taxon>Anthophila</taxon>
        <taxon>Apidae</taxon>
        <taxon>Habropoda</taxon>
    </lineage>
</organism>
<name>A0A0L7RF45_9HYME</name>
<protein>
    <submittedName>
        <fullName evidence="2">Uncharacterized protein</fullName>
    </submittedName>
</protein>
<feature type="compositionally biased region" description="Low complexity" evidence="1">
    <location>
        <begin position="156"/>
        <end position="167"/>
    </location>
</feature>
<evidence type="ECO:0000256" key="1">
    <source>
        <dbReference type="SAM" id="MobiDB-lite"/>
    </source>
</evidence>